<organism evidence="1 2">
    <name type="scientific">Psychrobacillus vulpis</name>
    <dbReference type="NCBI Taxonomy" id="2325572"/>
    <lineage>
        <taxon>Bacteria</taxon>
        <taxon>Bacillati</taxon>
        <taxon>Bacillota</taxon>
        <taxon>Bacilli</taxon>
        <taxon>Bacillales</taxon>
        <taxon>Bacillaceae</taxon>
        <taxon>Psychrobacillus</taxon>
    </lineage>
</organism>
<comment type="caution">
    <text evidence="1">The sequence shown here is derived from an EMBL/GenBank/DDBJ whole genome shotgun (WGS) entry which is preliminary data.</text>
</comment>
<dbReference type="AlphaFoldDB" id="A0A544TR59"/>
<sequence length="78" mass="8864">MNAEEVWKSLVTESVENRTGLKTKRGLHFKLVSNGEFLTVYKSEMEPSSKLKSPALYTKIILKKSFLTMKDGWLGKKG</sequence>
<protein>
    <submittedName>
        <fullName evidence="1">Uncharacterized protein</fullName>
    </submittedName>
</protein>
<dbReference type="RefSeq" id="WP_142642408.1">
    <property type="nucleotide sequence ID" value="NZ_VDGI01000009.1"/>
</dbReference>
<evidence type="ECO:0000313" key="2">
    <source>
        <dbReference type="Proteomes" id="UP000316626"/>
    </source>
</evidence>
<dbReference type="OrthoDB" id="2679147at2"/>
<name>A0A544TR59_9BACI</name>
<keyword evidence="2" id="KW-1185">Reference proteome</keyword>
<accession>A0A544TR59</accession>
<evidence type="ECO:0000313" key="1">
    <source>
        <dbReference type="EMBL" id="TQR19930.1"/>
    </source>
</evidence>
<dbReference type="EMBL" id="VDGI01000009">
    <property type="protein sequence ID" value="TQR19930.1"/>
    <property type="molecule type" value="Genomic_DNA"/>
</dbReference>
<gene>
    <name evidence="1" type="ORF">FG384_09710</name>
</gene>
<reference evidence="1 2" key="1">
    <citation type="submission" date="2019-06" db="EMBL/GenBank/DDBJ databases">
        <title>Psychrobacillus vulpis sp. nov., a new species isolated from feces of a red fox that inhabits in The Tablas de Daimiel Natural Park, Albacete, Spain.</title>
        <authorList>
            <person name="Rodriguez M."/>
            <person name="Reina J.C."/>
            <person name="Bejar V."/>
            <person name="Llamas I."/>
        </authorList>
    </citation>
    <scope>NUCLEOTIDE SEQUENCE [LARGE SCALE GENOMIC DNA]</scope>
    <source>
        <strain evidence="1 2">Z8</strain>
    </source>
</reference>
<dbReference type="Proteomes" id="UP000316626">
    <property type="component" value="Unassembled WGS sequence"/>
</dbReference>
<proteinExistence type="predicted"/>